<organism evidence="3 4">
    <name type="scientific">Oryza rufipogon</name>
    <name type="common">Brownbeard rice</name>
    <name type="synonym">Asian wild rice</name>
    <dbReference type="NCBI Taxonomy" id="4529"/>
    <lineage>
        <taxon>Eukaryota</taxon>
        <taxon>Viridiplantae</taxon>
        <taxon>Streptophyta</taxon>
        <taxon>Embryophyta</taxon>
        <taxon>Tracheophyta</taxon>
        <taxon>Spermatophyta</taxon>
        <taxon>Magnoliopsida</taxon>
        <taxon>Liliopsida</taxon>
        <taxon>Poales</taxon>
        <taxon>Poaceae</taxon>
        <taxon>BOP clade</taxon>
        <taxon>Oryzoideae</taxon>
        <taxon>Oryzeae</taxon>
        <taxon>Oryzinae</taxon>
        <taxon>Oryza</taxon>
    </lineage>
</organism>
<sequence length="221" mass="25367">MWTHCQPLPILFLLSLSSLLVFSTDFYSLSEPYRLLRRNHRHSFFSQSTCRRDPFPTQRSRRRDPFPSQSLTPPRASHLPRVSSGLSPASSLQAAMHGAPWRQRRFWPPASSISPLFPLRLRDHRRRRIPSHPPCRDGHEEDFILGRGFDEHGGCAVLQVGKLFFLPLLLPRKLNLCRDDRPIIVESLRGGRACLAGPRQSTSVPRRYGEDGIKALPQRIH</sequence>
<dbReference type="EnsemblPlants" id="ORUFI09G09830.6">
    <property type="protein sequence ID" value="ORUFI09G09830.6"/>
    <property type="gene ID" value="ORUFI09G09830"/>
</dbReference>
<name>A0A0E0QR00_ORYRU</name>
<accession>A0A0E0QR00</accession>
<keyword evidence="2" id="KW-0732">Signal</keyword>
<reference evidence="3" key="2">
    <citation type="submission" date="2015-06" db="UniProtKB">
        <authorList>
            <consortium name="EnsemblPlants"/>
        </authorList>
    </citation>
    <scope>IDENTIFICATION</scope>
</reference>
<evidence type="ECO:0000256" key="2">
    <source>
        <dbReference type="SAM" id="SignalP"/>
    </source>
</evidence>
<dbReference type="HOGENOM" id="CLU_1252413_0_0_1"/>
<evidence type="ECO:0000313" key="4">
    <source>
        <dbReference type="Proteomes" id="UP000008022"/>
    </source>
</evidence>
<reference evidence="4" key="1">
    <citation type="submission" date="2013-06" db="EMBL/GenBank/DDBJ databases">
        <authorList>
            <person name="Zhao Q."/>
        </authorList>
    </citation>
    <scope>NUCLEOTIDE SEQUENCE</scope>
    <source>
        <strain evidence="4">cv. W1943</strain>
    </source>
</reference>
<keyword evidence="4" id="KW-1185">Reference proteome</keyword>
<dbReference type="AlphaFoldDB" id="A0A0E0QR00"/>
<feature type="chain" id="PRO_5002371498" evidence="2">
    <location>
        <begin position="24"/>
        <end position="221"/>
    </location>
</feature>
<feature type="signal peptide" evidence="2">
    <location>
        <begin position="1"/>
        <end position="23"/>
    </location>
</feature>
<protein>
    <submittedName>
        <fullName evidence="3">Uncharacterized protein</fullName>
    </submittedName>
</protein>
<evidence type="ECO:0000256" key="1">
    <source>
        <dbReference type="SAM" id="MobiDB-lite"/>
    </source>
</evidence>
<evidence type="ECO:0000313" key="3">
    <source>
        <dbReference type="EnsemblPlants" id="ORUFI09G09830.6"/>
    </source>
</evidence>
<proteinExistence type="predicted"/>
<feature type="region of interest" description="Disordered" evidence="1">
    <location>
        <begin position="47"/>
        <end position="87"/>
    </location>
</feature>
<dbReference type="Proteomes" id="UP000008022">
    <property type="component" value="Unassembled WGS sequence"/>
</dbReference>
<dbReference type="Gramene" id="ORUFI09G09830.6">
    <property type="protein sequence ID" value="ORUFI09G09830.6"/>
    <property type="gene ID" value="ORUFI09G09830"/>
</dbReference>